<name>A0A653BGR7_CALMS</name>
<feature type="non-terminal residue" evidence="2">
    <location>
        <position position="1"/>
    </location>
</feature>
<gene>
    <name evidence="2" type="ORF">CALMAC_LOCUS829</name>
</gene>
<dbReference type="Proteomes" id="UP000410492">
    <property type="component" value="Unassembled WGS sequence"/>
</dbReference>
<sequence length="55" mass="6424">WRPDLEIRWRLSLTLGFTVSLGISLVTLNYYHYDLNYIALIVRGITQVPGCVHYI</sequence>
<evidence type="ECO:0000313" key="2">
    <source>
        <dbReference type="EMBL" id="VEN34731.1"/>
    </source>
</evidence>
<protein>
    <submittedName>
        <fullName evidence="2">Uncharacterized protein</fullName>
    </submittedName>
</protein>
<organism evidence="2 3">
    <name type="scientific">Callosobruchus maculatus</name>
    <name type="common">Southern cowpea weevil</name>
    <name type="synonym">Pulse bruchid</name>
    <dbReference type="NCBI Taxonomy" id="64391"/>
    <lineage>
        <taxon>Eukaryota</taxon>
        <taxon>Metazoa</taxon>
        <taxon>Ecdysozoa</taxon>
        <taxon>Arthropoda</taxon>
        <taxon>Hexapoda</taxon>
        <taxon>Insecta</taxon>
        <taxon>Pterygota</taxon>
        <taxon>Neoptera</taxon>
        <taxon>Endopterygota</taxon>
        <taxon>Coleoptera</taxon>
        <taxon>Polyphaga</taxon>
        <taxon>Cucujiformia</taxon>
        <taxon>Chrysomeloidea</taxon>
        <taxon>Chrysomelidae</taxon>
        <taxon>Bruchinae</taxon>
        <taxon>Bruchini</taxon>
        <taxon>Callosobruchus</taxon>
    </lineage>
</organism>
<proteinExistence type="predicted"/>
<keyword evidence="1" id="KW-1133">Transmembrane helix</keyword>
<reference evidence="2 3" key="1">
    <citation type="submission" date="2019-01" db="EMBL/GenBank/DDBJ databases">
        <authorList>
            <person name="Sayadi A."/>
        </authorList>
    </citation>
    <scope>NUCLEOTIDE SEQUENCE [LARGE SCALE GENOMIC DNA]</scope>
</reference>
<keyword evidence="3" id="KW-1185">Reference proteome</keyword>
<feature type="transmembrane region" description="Helical" evidence="1">
    <location>
        <begin position="12"/>
        <end position="33"/>
    </location>
</feature>
<evidence type="ECO:0000313" key="3">
    <source>
        <dbReference type="Proteomes" id="UP000410492"/>
    </source>
</evidence>
<keyword evidence="1" id="KW-0812">Transmembrane</keyword>
<keyword evidence="1" id="KW-0472">Membrane</keyword>
<dbReference type="AlphaFoldDB" id="A0A653BGR7"/>
<accession>A0A653BGR7</accession>
<evidence type="ECO:0000256" key="1">
    <source>
        <dbReference type="SAM" id="Phobius"/>
    </source>
</evidence>
<dbReference type="EMBL" id="CAACVG010000948">
    <property type="protein sequence ID" value="VEN34731.1"/>
    <property type="molecule type" value="Genomic_DNA"/>
</dbReference>